<proteinExistence type="predicted"/>
<gene>
    <name evidence="3" type="ORF">GCK32_005306</name>
</gene>
<feature type="transmembrane region" description="Helical" evidence="2">
    <location>
        <begin position="89"/>
        <end position="107"/>
    </location>
</feature>
<evidence type="ECO:0008006" key="5">
    <source>
        <dbReference type="Google" id="ProtNLM"/>
    </source>
</evidence>
<dbReference type="EMBL" id="WIXE01001378">
    <property type="protein sequence ID" value="KAK5985751.1"/>
    <property type="molecule type" value="Genomic_DNA"/>
</dbReference>
<keyword evidence="4" id="KW-1185">Reference proteome</keyword>
<feature type="compositionally biased region" description="Basic residues" evidence="1">
    <location>
        <begin position="1"/>
        <end position="11"/>
    </location>
</feature>
<feature type="transmembrane region" description="Helical" evidence="2">
    <location>
        <begin position="113"/>
        <end position="132"/>
    </location>
</feature>
<organism evidence="3 4">
    <name type="scientific">Trichostrongylus colubriformis</name>
    <name type="common">Black scour worm</name>
    <dbReference type="NCBI Taxonomy" id="6319"/>
    <lineage>
        <taxon>Eukaryota</taxon>
        <taxon>Metazoa</taxon>
        <taxon>Ecdysozoa</taxon>
        <taxon>Nematoda</taxon>
        <taxon>Chromadorea</taxon>
        <taxon>Rhabditida</taxon>
        <taxon>Rhabditina</taxon>
        <taxon>Rhabditomorpha</taxon>
        <taxon>Strongyloidea</taxon>
        <taxon>Trichostrongylidae</taxon>
        <taxon>Trichostrongylus</taxon>
    </lineage>
</organism>
<sequence>MDKRKALRQRQLKYPSDLSSQKTPSFLERIRSALSPSIESAYDPPRERLINGWQDVTGENINIVICNFLYDEKSEQNERWKRLEKFSGVRREYFFYGMCFMIFIAILCQDPLTVVHSLVVLIWPAMCTMWVLNDARVEAGARFWLQYWIVYAIITSLGRAFKRSSEDSNDLSWMEIIFFTACLIPATYLSEFVLACILPIFNKIRTKFDEYNYHYVS</sequence>
<accession>A0AAN8FTM2</accession>
<evidence type="ECO:0000256" key="1">
    <source>
        <dbReference type="SAM" id="MobiDB-lite"/>
    </source>
</evidence>
<dbReference type="AlphaFoldDB" id="A0AAN8FTM2"/>
<comment type="caution">
    <text evidence="3">The sequence shown here is derived from an EMBL/GenBank/DDBJ whole genome shotgun (WGS) entry which is preliminary data.</text>
</comment>
<name>A0AAN8FTM2_TRICO</name>
<protein>
    <recommendedName>
        <fullName evidence="5">Receptor expression-enhancing protein</fullName>
    </recommendedName>
</protein>
<feature type="region of interest" description="Disordered" evidence="1">
    <location>
        <begin position="1"/>
        <end position="23"/>
    </location>
</feature>
<evidence type="ECO:0000313" key="3">
    <source>
        <dbReference type="EMBL" id="KAK5985751.1"/>
    </source>
</evidence>
<dbReference type="Proteomes" id="UP001331761">
    <property type="component" value="Unassembled WGS sequence"/>
</dbReference>
<feature type="transmembrane region" description="Helical" evidence="2">
    <location>
        <begin position="176"/>
        <end position="201"/>
    </location>
</feature>
<keyword evidence="2" id="KW-0472">Membrane</keyword>
<keyword evidence="2" id="KW-0812">Transmembrane</keyword>
<keyword evidence="2" id="KW-1133">Transmembrane helix</keyword>
<feature type="transmembrane region" description="Helical" evidence="2">
    <location>
        <begin position="144"/>
        <end position="161"/>
    </location>
</feature>
<evidence type="ECO:0000256" key="2">
    <source>
        <dbReference type="SAM" id="Phobius"/>
    </source>
</evidence>
<evidence type="ECO:0000313" key="4">
    <source>
        <dbReference type="Proteomes" id="UP001331761"/>
    </source>
</evidence>
<reference evidence="3 4" key="1">
    <citation type="submission" date="2019-10" db="EMBL/GenBank/DDBJ databases">
        <title>Assembly and Annotation for the nematode Trichostrongylus colubriformis.</title>
        <authorList>
            <person name="Martin J."/>
        </authorList>
    </citation>
    <scope>NUCLEOTIDE SEQUENCE [LARGE SCALE GENOMIC DNA]</scope>
    <source>
        <strain evidence="3">G859</strain>
        <tissue evidence="3">Whole worm</tissue>
    </source>
</reference>